<feature type="domain" description="DUF6456" evidence="2">
    <location>
        <begin position="282"/>
        <end position="417"/>
    </location>
</feature>
<dbReference type="InterPro" id="IPR045599">
    <property type="entry name" value="DUF6456"/>
</dbReference>
<evidence type="ECO:0000313" key="4">
    <source>
        <dbReference type="Proteomes" id="UP000442533"/>
    </source>
</evidence>
<sequence length="427" mass="46071">MDMTIQTGDFALGAFPAGLQSGLEAAGCNRPDEQASPRPAIAAPGDHPPALSGAPGLPEDGDLGLYLRHVEGGETIRALARELGCHASTILRRIRRFEARRDDPLVDQAVERAATRAPGNVAGPGSDPAPGPAAAQPAALTPGRTGLKQISRILRRLAEPGAQMVVAEGMDKAIVVRDEIRTAILDRELAEHMAIRAWVQMTGQGRVSRYVISAQGREVLRSLIAARRGGALPQREDFILAAPVMAEGCAEEAAGFAHAEHHRSYEDREITDPEDGRRRRARVNIAESPLMMLARRREADGTPFLAPEMVAAGERLREDFELAQMGPRVTQNWDRFLTSGIDVSRVSVGYGGGAESARNRVAAALRELGPGMGDLCLRVCCFLEGIELTERRLGWSARSGKIVLRLALMRLDRHYRETYGAGAPLVG</sequence>
<organism evidence="3 4">
    <name type="scientific">Paracoccus limosus</name>
    <dbReference type="NCBI Taxonomy" id="913252"/>
    <lineage>
        <taxon>Bacteria</taxon>
        <taxon>Pseudomonadati</taxon>
        <taxon>Pseudomonadota</taxon>
        <taxon>Alphaproteobacteria</taxon>
        <taxon>Rhodobacterales</taxon>
        <taxon>Paracoccaceae</taxon>
        <taxon>Paracoccus</taxon>
    </lineage>
</organism>
<gene>
    <name evidence="3" type="ORF">GL279_10595</name>
</gene>
<reference evidence="3 4" key="1">
    <citation type="submission" date="2019-11" db="EMBL/GenBank/DDBJ databases">
        <authorList>
            <person name="Dong K."/>
        </authorList>
    </citation>
    <scope>NUCLEOTIDE SEQUENCE [LARGE SCALE GENOMIC DNA]</scope>
    <source>
        <strain evidence="3 4">JCM 17370</strain>
    </source>
</reference>
<dbReference type="Pfam" id="PF20057">
    <property type="entry name" value="DUF6456"/>
    <property type="match status" value="1"/>
</dbReference>
<evidence type="ECO:0000259" key="2">
    <source>
        <dbReference type="Pfam" id="PF20057"/>
    </source>
</evidence>
<feature type="region of interest" description="Disordered" evidence="1">
    <location>
        <begin position="24"/>
        <end position="57"/>
    </location>
</feature>
<comment type="caution">
    <text evidence="3">The sequence shown here is derived from an EMBL/GenBank/DDBJ whole genome shotgun (WGS) entry which is preliminary data.</text>
</comment>
<feature type="region of interest" description="Disordered" evidence="1">
    <location>
        <begin position="113"/>
        <end position="142"/>
    </location>
</feature>
<evidence type="ECO:0000313" key="3">
    <source>
        <dbReference type="EMBL" id="MTH35050.1"/>
    </source>
</evidence>
<feature type="compositionally biased region" description="Low complexity" evidence="1">
    <location>
        <begin position="123"/>
        <end position="142"/>
    </location>
</feature>
<dbReference type="AlphaFoldDB" id="A0A844H6I8"/>
<evidence type="ECO:0000256" key="1">
    <source>
        <dbReference type="SAM" id="MobiDB-lite"/>
    </source>
</evidence>
<name>A0A844H6I8_9RHOB</name>
<dbReference type="OrthoDB" id="7476630at2"/>
<keyword evidence="4" id="KW-1185">Reference proteome</keyword>
<dbReference type="RefSeq" id="WP_155064603.1">
    <property type="nucleotide sequence ID" value="NZ_WMIF01000013.1"/>
</dbReference>
<dbReference type="EMBL" id="WMIF01000013">
    <property type="protein sequence ID" value="MTH35050.1"/>
    <property type="molecule type" value="Genomic_DNA"/>
</dbReference>
<proteinExistence type="predicted"/>
<accession>A0A844H6I8</accession>
<dbReference type="Proteomes" id="UP000442533">
    <property type="component" value="Unassembled WGS sequence"/>
</dbReference>
<protein>
    <submittedName>
        <fullName evidence="3">Helix-turn-helix domain-containing protein</fullName>
    </submittedName>
</protein>